<dbReference type="EMBL" id="JANPWZ010000826">
    <property type="protein sequence ID" value="KAJ3571658.1"/>
    <property type="molecule type" value="Genomic_DNA"/>
</dbReference>
<feature type="domain" description="RING-type" evidence="2">
    <location>
        <begin position="35"/>
        <end position="90"/>
    </location>
</feature>
<dbReference type="PROSITE" id="PS50089">
    <property type="entry name" value="ZF_RING_2"/>
    <property type="match status" value="1"/>
</dbReference>
<dbReference type="SMART" id="SM00184">
    <property type="entry name" value="RING"/>
    <property type="match status" value="1"/>
</dbReference>
<evidence type="ECO:0000313" key="3">
    <source>
        <dbReference type="EMBL" id="KAJ3571658.1"/>
    </source>
</evidence>
<dbReference type="AlphaFoldDB" id="A0A9W8NE91"/>
<dbReference type="Proteomes" id="UP001148614">
    <property type="component" value="Unassembled WGS sequence"/>
</dbReference>
<proteinExistence type="predicted"/>
<keyword evidence="1" id="KW-0863">Zinc-finger</keyword>
<dbReference type="Gene3D" id="3.30.40.10">
    <property type="entry name" value="Zinc/RING finger domain, C3HC4 (zinc finger)"/>
    <property type="match status" value="1"/>
</dbReference>
<organism evidence="3 4">
    <name type="scientific">Xylaria arbuscula</name>
    <dbReference type="NCBI Taxonomy" id="114810"/>
    <lineage>
        <taxon>Eukaryota</taxon>
        <taxon>Fungi</taxon>
        <taxon>Dikarya</taxon>
        <taxon>Ascomycota</taxon>
        <taxon>Pezizomycotina</taxon>
        <taxon>Sordariomycetes</taxon>
        <taxon>Xylariomycetidae</taxon>
        <taxon>Xylariales</taxon>
        <taxon>Xylariaceae</taxon>
        <taxon>Xylaria</taxon>
    </lineage>
</organism>
<dbReference type="InterPro" id="IPR001841">
    <property type="entry name" value="Znf_RING"/>
</dbReference>
<evidence type="ECO:0000256" key="1">
    <source>
        <dbReference type="PROSITE-ProRule" id="PRU00175"/>
    </source>
</evidence>
<dbReference type="Pfam" id="PF13639">
    <property type="entry name" value="zf-RING_2"/>
    <property type="match status" value="1"/>
</dbReference>
<dbReference type="GO" id="GO:0008270">
    <property type="term" value="F:zinc ion binding"/>
    <property type="evidence" value="ECO:0007669"/>
    <property type="project" value="UniProtKB-KW"/>
</dbReference>
<sequence>MTIIVDTNNFKEVLRHFDDDGELTDKQAVRIAIDCPICLEKRLTITNPDFDEMNPTTHETYRILPCGHAFGADCLHNWINMGGDTCPSCRKPLEFVKRDLRTALTNLSRPPTTQANDIMWIRCFLARQTVVELFKQELEEHSQLGEVMYQGYNRLAQDIERIIAWQIYREHGYQVTFRVRRGSDDQQPTVRATQGYDIPDLGISHEAGTVVTARIAHDIIYRTRTRES</sequence>
<reference evidence="3" key="1">
    <citation type="submission" date="2022-07" db="EMBL/GenBank/DDBJ databases">
        <title>Genome Sequence of Xylaria arbuscula.</title>
        <authorList>
            <person name="Buettner E."/>
        </authorList>
    </citation>
    <scope>NUCLEOTIDE SEQUENCE</scope>
    <source>
        <strain evidence="3">VT107</strain>
    </source>
</reference>
<accession>A0A9W8NE91</accession>
<name>A0A9W8NE91_9PEZI</name>
<protein>
    <recommendedName>
        <fullName evidence="2">RING-type domain-containing protein</fullName>
    </recommendedName>
</protein>
<keyword evidence="4" id="KW-1185">Reference proteome</keyword>
<dbReference type="InterPro" id="IPR013083">
    <property type="entry name" value="Znf_RING/FYVE/PHD"/>
</dbReference>
<keyword evidence="1" id="KW-0862">Zinc</keyword>
<dbReference type="SUPFAM" id="SSF57850">
    <property type="entry name" value="RING/U-box"/>
    <property type="match status" value="1"/>
</dbReference>
<comment type="caution">
    <text evidence="3">The sequence shown here is derived from an EMBL/GenBank/DDBJ whole genome shotgun (WGS) entry which is preliminary data.</text>
</comment>
<keyword evidence="1" id="KW-0479">Metal-binding</keyword>
<evidence type="ECO:0000313" key="4">
    <source>
        <dbReference type="Proteomes" id="UP001148614"/>
    </source>
</evidence>
<gene>
    <name evidence="3" type="ORF">NPX13_g5304</name>
</gene>
<dbReference type="VEuPathDB" id="FungiDB:F4678DRAFT_485113"/>
<evidence type="ECO:0000259" key="2">
    <source>
        <dbReference type="PROSITE" id="PS50089"/>
    </source>
</evidence>